<comment type="caution">
    <text evidence="1">The sequence shown here is derived from an EMBL/GenBank/DDBJ whole genome shotgun (WGS) entry which is preliminary data.</text>
</comment>
<evidence type="ECO:0000313" key="1">
    <source>
        <dbReference type="EMBL" id="OGM00959.1"/>
    </source>
</evidence>
<proteinExistence type="predicted"/>
<sequence>MYRGYEVIKTEIGDIAGHIWKHLDKEGETAYSELKKAIIEKHAIEDYFFVMAIGWLLRENNIIIVNDGIKFDNSKVKIQ</sequence>
<dbReference type="InterPro" id="IPR036388">
    <property type="entry name" value="WH-like_DNA-bd_sf"/>
</dbReference>
<reference evidence="1 2" key="1">
    <citation type="journal article" date="2016" name="Nat. Commun.">
        <title>Thousands of microbial genomes shed light on interconnected biogeochemical processes in an aquifer system.</title>
        <authorList>
            <person name="Anantharaman K."/>
            <person name="Brown C.T."/>
            <person name="Hug L.A."/>
            <person name="Sharon I."/>
            <person name="Castelle C.J."/>
            <person name="Probst A.J."/>
            <person name="Thomas B.C."/>
            <person name="Singh A."/>
            <person name="Wilkins M.J."/>
            <person name="Karaoz U."/>
            <person name="Brodie E.L."/>
            <person name="Williams K.H."/>
            <person name="Hubbard S.S."/>
            <person name="Banfield J.F."/>
        </authorList>
    </citation>
    <scope>NUCLEOTIDE SEQUENCE [LARGE SCALE GENOMIC DNA]</scope>
</reference>
<dbReference type="Pfam" id="PF10771">
    <property type="entry name" value="DUF2582"/>
    <property type="match status" value="1"/>
</dbReference>
<gene>
    <name evidence="1" type="ORF">A2008_09915</name>
</gene>
<dbReference type="AlphaFoldDB" id="A0A1F7WEY8"/>
<dbReference type="STRING" id="1817813.A2008_09915"/>
<dbReference type="Gene3D" id="1.10.10.10">
    <property type="entry name" value="Winged helix-like DNA-binding domain superfamily/Winged helix DNA-binding domain"/>
    <property type="match status" value="1"/>
</dbReference>
<organism evidence="1 2">
    <name type="scientific">Candidatus Wallbacteria bacterium GWC2_49_35</name>
    <dbReference type="NCBI Taxonomy" id="1817813"/>
    <lineage>
        <taxon>Bacteria</taxon>
        <taxon>Candidatus Walliibacteriota</taxon>
    </lineage>
</organism>
<dbReference type="Proteomes" id="UP000178735">
    <property type="component" value="Unassembled WGS sequence"/>
</dbReference>
<accession>A0A1F7WEY8</accession>
<dbReference type="EMBL" id="MGFH01000246">
    <property type="protein sequence ID" value="OGM00959.1"/>
    <property type="molecule type" value="Genomic_DNA"/>
</dbReference>
<protein>
    <submittedName>
        <fullName evidence="1">Uncharacterized protein</fullName>
    </submittedName>
</protein>
<dbReference type="InterPro" id="IPR019707">
    <property type="entry name" value="DUF2582"/>
</dbReference>
<evidence type="ECO:0000313" key="2">
    <source>
        <dbReference type="Proteomes" id="UP000178735"/>
    </source>
</evidence>
<name>A0A1F7WEY8_9BACT</name>